<gene>
    <name evidence="1" type="ORF">HUG10_05730</name>
</gene>
<keyword evidence="2" id="KW-1185">Reference proteome</keyword>
<dbReference type="PROSITE" id="PS51257">
    <property type="entry name" value="PROKAR_LIPOPROTEIN"/>
    <property type="match status" value="1"/>
</dbReference>
<protein>
    <submittedName>
        <fullName evidence="1">Uncharacterized protein</fullName>
    </submittedName>
</protein>
<dbReference type="Proteomes" id="UP000509750">
    <property type="component" value="Chromosome"/>
</dbReference>
<dbReference type="AlphaFoldDB" id="A0A7D5GYU9"/>
<dbReference type="RefSeq" id="WP_179168648.1">
    <property type="nucleotide sequence ID" value="NZ_CP058529.1"/>
</dbReference>
<dbReference type="OrthoDB" id="385643at2157"/>
<sequence>MPSTSRRTFLGSVAATTLSTSGCTALDSAEFESRYNGESNGPLVVETESDRPPAYDAAVLGDAADAERGLRPDRVSEGIRQWLAEIDYDEEFLAVFQSSRAITPSGVGKGWCPESSVSGGTFTFNLPLASEPPSMGDGRWYVVLDLWRLNGTEAPTDVLVELTTPEDDDRRCRGRR</sequence>
<evidence type="ECO:0000313" key="1">
    <source>
        <dbReference type="EMBL" id="QLG27073.1"/>
    </source>
</evidence>
<dbReference type="GeneID" id="56028313"/>
<evidence type="ECO:0000313" key="2">
    <source>
        <dbReference type="Proteomes" id="UP000509750"/>
    </source>
</evidence>
<accession>A0A7D5GYU9</accession>
<name>A0A7D5GYU9_9EURY</name>
<reference evidence="1 2" key="1">
    <citation type="submission" date="2020-07" db="EMBL/GenBank/DDBJ databases">
        <title>Gai3-2, isolated from salt lake.</title>
        <authorList>
            <person name="Cui H."/>
            <person name="Shi X."/>
        </authorList>
    </citation>
    <scope>NUCLEOTIDE SEQUENCE [LARGE SCALE GENOMIC DNA]</scope>
    <source>
        <strain evidence="1 2">Gai3-2</strain>
    </source>
</reference>
<dbReference type="KEGG" id="halg:HUG10_05730"/>
<organism evidence="1 2">
    <name type="scientific">Halorarum halophilum</name>
    <dbReference type="NCBI Taxonomy" id="2743090"/>
    <lineage>
        <taxon>Archaea</taxon>
        <taxon>Methanobacteriati</taxon>
        <taxon>Methanobacteriota</taxon>
        <taxon>Stenosarchaea group</taxon>
        <taxon>Halobacteria</taxon>
        <taxon>Halobacteriales</taxon>
        <taxon>Haloferacaceae</taxon>
        <taxon>Halorarum</taxon>
    </lineage>
</organism>
<dbReference type="EMBL" id="CP058529">
    <property type="protein sequence ID" value="QLG27073.1"/>
    <property type="molecule type" value="Genomic_DNA"/>
</dbReference>
<proteinExistence type="predicted"/>